<dbReference type="EMBL" id="KB932227">
    <property type="protein sequence ID" value="KCV67380.1"/>
    <property type="molecule type" value="Genomic_DNA"/>
</dbReference>
<keyword evidence="1" id="KW-0732">Signal</keyword>
<dbReference type="STRING" id="691883.A0A058YZG5"/>
<evidence type="ECO:0000313" key="3">
    <source>
        <dbReference type="Proteomes" id="UP000030693"/>
    </source>
</evidence>
<dbReference type="CDD" id="cd00064">
    <property type="entry name" value="FU"/>
    <property type="match status" value="2"/>
</dbReference>
<feature type="chain" id="PRO_5001566511" description="Serine/threonine protein kinase" evidence="1">
    <location>
        <begin position="34"/>
        <end position="1266"/>
    </location>
</feature>
<dbReference type="InterPro" id="IPR006212">
    <property type="entry name" value="Furin_repeat"/>
</dbReference>
<evidence type="ECO:0000313" key="2">
    <source>
        <dbReference type="EMBL" id="KCV67380.1"/>
    </source>
</evidence>
<name>A0A058YZG5_FONAL</name>
<dbReference type="SUPFAM" id="SSF57184">
    <property type="entry name" value="Growth factor receptor domain"/>
    <property type="match status" value="2"/>
</dbReference>
<evidence type="ECO:0000256" key="1">
    <source>
        <dbReference type="SAM" id="SignalP"/>
    </source>
</evidence>
<dbReference type="AlphaFoldDB" id="A0A058YZG5"/>
<dbReference type="RefSeq" id="XP_009498212.1">
    <property type="nucleotide sequence ID" value="XM_009499937.1"/>
</dbReference>
<dbReference type="eggNOG" id="KOG3525">
    <property type="taxonomic scope" value="Eukaryota"/>
</dbReference>
<keyword evidence="3" id="KW-1185">Reference proteome</keyword>
<sequence length="1266" mass="129456">MIAPPWPRGRGAWLLPGLLALLALLAARAPGRGAGTPLRDVLDATPRQLPTQPETQLLATVLPWSVWGGNRHGPALAAGHYWSGEPTAQQAVLTAGQSAAFYGQEALDFEVLADPRIGSFITDTPRGPGLGHGDPGVSKPVSLLAVSSPAGPGLLATGPGGVAHWAHGAWHRAPDHPAGAPVLLAQAARSPDDMHLLLFYPSTRLVQVARSTGARFQVHSLHASLPGSAAPRAVAGPGGLFVLWAGPSLMRVVAPAEVGPDTPVPLALEALPHAVEDVFLLSLTGVGPGATDAAIVLASDQLVLCHGIALAGCTEAEVLDLPRWTFGTGTRVLAPPALEHPGPAVHWLYLSNWVLGLLWHLELDPGTRAARHWTPVRVPRAASDHQAQMRVLGLRVGPDQAAWALAAPDAGPAFFLARDFRCDGPAGDPSIRCPGAPGADRGVGYACDAGRDLSPFLRPGHLCAGCAAGMEALPSDGPLPECAACPAPCQACVGGRCVLCPTGSPLRQLPDGSTACGAECPPGTAAGAGSRCLPEYPALHLDVSFRPMGAPGFPGPGRLLARTRLLVHDGQVYLSPAEAPASAMVVFLEEADARPVWLPAEDGPAGPWAPLPAGLFAMGPVRAFAEAGPLAAYCTEAGALWVRRYECAGPASPGTGACPLGLPPETMLQAAGCTELRPLGPGLVSVLWQDRAHVLRLGPAGQAELLPQAPGSARHPALARPTPRSDPWLLLLAGKPRIDGSPASSTDPDPRLSFLPVGLHLARDSRALLFDSAVAGPPQELPPWAEPVVVAVADPAAPAGPGAQEIFVSGIRPTGGAFLWEVAHLPAGAAPHWRTVGASASRELLGRLPAGALAGAVPDPGAQRVVALDLAPGPGAPAGDRFPAALALITHRAVGLAVVHCSPAGPPPGPGAAEWCRLLPARFFSLPVPAEHPRRVDLLPVPAPPGALARVRLLLPGLAEPLTLEVRQAPACPAGTYAPDCRGCDAGCRACRGPGPGDCTACAAFLPDAPDACLASCPEGLFPDPAGDGACRCHPSCARCEPAPAPGTGYRCVECPAGGLVPASPHRCAPCHDICRGCDAPGDPGQCRACARPDLVLLGGACEPACPSTHVPVPLQEGGPASELLCVPRMAGCLVPKPDGTCATCEAGYHAVAGVCRPCHVSCQSCQDAASCEVCQPGLVFLSAESATPSLCGGTCAPGEYVGAGRCAACDASCELCAGGPDRCQCLPGRVVQQRRVVPAVRRVLRHLRRWHGQPVHGLWPGAGAC</sequence>
<proteinExistence type="predicted"/>
<accession>A0A058YZG5</accession>
<dbReference type="InterPro" id="IPR009030">
    <property type="entry name" value="Growth_fac_rcpt_cys_sf"/>
</dbReference>
<feature type="signal peptide" evidence="1">
    <location>
        <begin position="1"/>
        <end position="33"/>
    </location>
</feature>
<gene>
    <name evidence="2" type="ORF">H696_06193</name>
</gene>
<dbReference type="SMART" id="SM00261">
    <property type="entry name" value="FU"/>
    <property type="match status" value="5"/>
</dbReference>
<dbReference type="Proteomes" id="UP000030693">
    <property type="component" value="Unassembled WGS sequence"/>
</dbReference>
<organism evidence="2">
    <name type="scientific">Fonticula alba</name>
    <name type="common">Slime mold</name>
    <dbReference type="NCBI Taxonomy" id="691883"/>
    <lineage>
        <taxon>Eukaryota</taxon>
        <taxon>Rotosphaerida</taxon>
        <taxon>Fonticulaceae</taxon>
        <taxon>Fonticula</taxon>
    </lineage>
</organism>
<protein>
    <recommendedName>
        <fullName evidence="4">Serine/threonine protein kinase</fullName>
    </recommendedName>
</protein>
<dbReference type="GeneID" id="20530918"/>
<reference evidence="2" key="1">
    <citation type="submission" date="2013-04" db="EMBL/GenBank/DDBJ databases">
        <title>The Genome Sequence of Fonticula alba ATCC 38817.</title>
        <authorList>
            <consortium name="The Broad Institute Genomics Platform"/>
            <person name="Russ C."/>
            <person name="Cuomo C."/>
            <person name="Burger G."/>
            <person name="Gray M.W."/>
            <person name="Holland P.W.H."/>
            <person name="King N."/>
            <person name="Lang F.B.F."/>
            <person name="Roger A.J."/>
            <person name="Ruiz-Trillo I."/>
            <person name="Brown M."/>
            <person name="Walker B."/>
            <person name="Young S."/>
            <person name="Zeng Q."/>
            <person name="Gargeya S."/>
            <person name="Fitzgerald M."/>
            <person name="Haas B."/>
            <person name="Abouelleil A."/>
            <person name="Allen A.W."/>
            <person name="Alvarado L."/>
            <person name="Arachchi H.M."/>
            <person name="Berlin A.M."/>
            <person name="Chapman S.B."/>
            <person name="Gainer-Dewar J."/>
            <person name="Goldberg J."/>
            <person name="Griggs A."/>
            <person name="Gujja S."/>
            <person name="Hansen M."/>
            <person name="Howarth C."/>
            <person name="Imamovic A."/>
            <person name="Ireland A."/>
            <person name="Larimer J."/>
            <person name="McCowan C."/>
            <person name="Murphy C."/>
            <person name="Pearson M."/>
            <person name="Poon T.W."/>
            <person name="Priest M."/>
            <person name="Roberts A."/>
            <person name="Saif S."/>
            <person name="Shea T."/>
            <person name="Sisk P."/>
            <person name="Sykes S."/>
            <person name="Wortman J."/>
            <person name="Nusbaum C."/>
            <person name="Birren B."/>
        </authorList>
    </citation>
    <scope>NUCLEOTIDE SEQUENCE [LARGE SCALE GENOMIC DNA]</scope>
    <source>
        <strain evidence="2">ATCC 38817</strain>
    </source>
</reference>
<dbReference type="Gene3D" id="2.10.220.10">
    <property type="entry name" value="Hormone Receptor, Insulin-like Growth Factor Receptor 1, Chain A, domain 2"/>
    <property type="match status" value="2"/>
</dbReference>
<evidence type="ECO:0008006" key="4">
    <source>
        <dbReference type="Google" id="ProtNLM"/>
    </source>
</evidence>